<feature type="compositionally biased region" description="Basic and acidic residues" evidence="6">
    <location>
        <begin position="116"/>
        <end position="125"/>
    </location>
</feature>
<feature type="compositionally biased region" description="Acidic residues" evidence="6">
    <location>
        <begin position="654"/>
        <end position="673"/>
    </location>
</feature>
<keyword evidence="5" id="KW-0175">Coiled coil</keyword>
<feature type="region of interest" description="Disordered" evidence="6">
    <location>
        <begin position="363"/>
        <end position="584"/>
    </location>
</feature>
<feature type="compositionally biased region" description="Basic and acidic residues" evidence="6">
    <location>
        <begin position="730"/>
        <end position="739"/>
    </location>
</feature>
<evidence type="ECO:0000256" key="2">
    <source>
        <dbReference type="ARBA" id="ARBA00022771"/>
    </source>
</evidence>
<feature type="region of interest" description="Disordered" evidence="6">
    <location>
        <begin position="1588"/>
        <end position="1975"/>
    </location>
</feature>
<feature type="region of interest" description="Disordered" evidence="6">
    <location>
        <begin position="1103"/>
        <end position="1567"/>
    </location>
</feature>
<evidence type="ECO:0000313" key="9">
    <source>
        <dbReference type="Proteomes" id="UP000887458"/>
    </source>
</evidence>
<feature type="compositionally biased region" description="Acidic residues" evidence="6">
    <location>
        <begin position="1316"/>
        <end position="1339"/>
    </location>
</feature>
<name>A0ABQ8IQV3_DERPT</name>
<dbReference type="Proteomes" id="UP000887458">
    <property type="component" value="Unassembled WGS sequence"/>
</dbReference>
<feature type="region of interest" description="Disordered" evidence="6">
    <location>
        <begin position="971"/>
        <end position="1064"/>
    </location>
</feature>
<keyword evidence="1" id="KW-0479">Metal-binding</keyword>
<feature type="compositionally biased region" description="Acidic residues" evidence="6">
    <location>
        <begin position="1009"/>
        <end position="1033"/>
    </location>
</feature>
<keyword evidence="3" id="KW-0862">Zinc</keyword>
<feature type="compositionally biased region" description="Basic residues" evidence="6">
    <location>
        <begin position="677"/>
        <end position="687"/>
    </location>
</feature>
<feature type="compositionally biased region" description="Polar residues" evidence="6">
    <location>
        <begin position="1903"/>
        <end position="1916"/>
    </location>
</feature>
<feature type="compositionally biased region" description="Acidic residues" evidence="6">
    <location>
        <begin position="1226"/>
        <end position="1271"/>
    </location>
</feature>
<feature type="compositionally biased region" description="Basic residues" evidence="6">
    <location>
        <begin position="938"/>
        <end position="953"/>
    </location>
</feature>
<feature type="compositionally biased region" description="Basic and acidic residues" evidence="6">
    <location>
        <begin position="1153"/>
        <end position="1192"/>
    </location>
</feature>
<feature type="compositionally biased region" description="Low complexity" evidence="6">
    <location>
        <begin position="9"/>
        <end position="23"/>
    </location>
</feature>
<feature type="compositionally biased region" description="Polar residues" evidence="6">
    <location>
        <begin position="1418"/>
        <end position="1435"/>
    </location>
</feature>
<evidence type="ECO:0000256" key="6">
    <source>
        <dbReference type="SAM" id="MobiDB-lite"/>
    </source>
</evidence>
<dbReference type="PANTHER" id="PTHR14296">
    <property type="entry name" value="REMODELING AND SPACING FACTOR 1"/>
    <property type="match status" value="1"/>
</dbReference>
<feature type="compositionally biased region" description="Basic residues" evidence="6">
    <location>
        <begin position="704"/>
        <end position="716"/>
    </location>
</feature>
<protein>
    <submittedName>
        <fullName evidence="8">Respiration factor rsf1</fullName>
    </submittedName>
</protein>
<feature type="coiled-coil region" evidence="5">
    <location>
        <begin position="861"/>
        <end position="888"/>
    </location>
</feature>
<feature type="compositionally biased region" description="Low complexity" evidence="6">
    <location>
        <begin position="2024"/>
        <end position="2044"/>
    </location>
</feature>
<feature type="compositionally biased region" description="Low complexity" evidence="6">
    <location>
        <begin position="1707"/>
        <end position="1721"/>
    </location>
</feature>
<reference evidence="8 9" key="2">
    <citation type="journal article" date="2022" name="Mol. Biol. Evol.">
        <title>Comparative Genomics Reveals Insights into the Divergent Evolution of Astigmatic Mites and Household Pest Adaptations.</title>
        <authorList>
            <person name="Xiong Q."/>
            <person name="Wan A.T."/>
            <person name="Liu X."/>
            <person name="Fung C.S."/>
            <person name="Xiao X."/>
            <person name="Malainual N."/>
            <person name="Hou J."/>
            <person name="Wang L."/>
            <person name="Wang M."/>
            <person name="Yang K.Y."/>
            <person name="Cui Y."/>
            <person name="Leung E.L."/>
            <person name="Nong W."/>
            <person name="Shin S.K."/>
            <person name="Au S.W."/>
            <person name="Jeong K.Y."/>
            <person name="Chew F.T."/>
            <person name="Hui J.H."/>
            <person name="Leung T.F."/>
            <person name="Tungtrongchitr A."/>
            <person name="Zhong N."/>
            <person name="Liu Z."/>
            <person name="Tsui S.K."/>
        </authorList>
    </citation>
    <scope>NUCLEOTIDE SEQUENCE [LARGE SCALE GENOMIC DNA]</scope>
    <source>
        <strain evidence="8">Derp</strain>
    </source>
</reference>
<evidence type="ECO:0000256" key="5">
    <source>
        <dbReference type="SAM" id="Coils"/>
    </source>
</evidence>
<feature type="compositionally biased region" description="Basic and acidic residues" evidence="6">
    <location>
        <begin position="1527"/>
        <end position="1540"/>
    </location>
</feature>
<feature type="domain" description="PHD-type" evidence="7">
    <location>
        <begin position="808"/>
        <end position="858"/>
    </location>
</feature>
<reference evidence="8 9" key="1">
    <citation type="journal article" date="2018" name="J. Allergy Clin. Immunol.">
        <title>High-quality assembly of Dermatophagoides pteronyssinus genome and transcriptome reveals a wide range of novel allergens.</title>
        <authorList>
            <person name="Liu X.Y."/>
            <person name="Yang K.Y."/>
            <person name="Wang M.Q."/>
            <person name="Kwok J.S."/>
            <person name="Zeng X."/>
            <person name="Yang Z."/>
            <person name="Xiao X.J."/>
            <person name="Lau C.P."/>
            <person name="Li Y."/>
            <person name="Huang Z.M."/>
            <person name="Ba J.G."/>
            <person name="Yim A.K."/>
            <person name="Ouyang C.Y."/>
            <person name="Ngai S.M."/>
            <person name="Chan T.F."/>
            <person name="Leung E.L."/>
            <person name="Liu L."/>
            <person name="Liu Z.G."/>
            <person name="Tsui S.K."/>
        </authorList>
    </citation>
    <scope>NUCLEOTIDE SEQUENCE [LARGE SCALE GENOMIC DNA]</scope>
    <source>
        <strain evidence="8">Derp</strain>
    </source>
</reference>
<gene>
    <name evidence="8" type="primary">RSF1</name>
    <name evidence="8" type="ORF">DERP_006670</name>
</gene>
<evidence type="ECO:0000256" key="1">
    <source>
        <dbReference type="ARBA" id="ARBA00022723"/>
    </source>
</evidence>
<feature type="compositionally biased region" description="Basic and acidic residues" evidence="6">
    <location>
        <begin position="688"/>
        <end position="703"/>
    </location>
</feature>
<evidence type="ECO:0000256" key="4">
    <source>
        <dbReference type="PROSITE-ProRule" id="PRU00146"/>
    </source>
</evidence>
<feature type="region of interest" description="Disordered" evidence="6">
    <location>
        <begin position="64"/>
        <end position="150"/>
    </location>
</feature>
<feature type="compositionally biased region" description="Basic residues" evidence="6">
    <location>
        <begin position="1207"/>
        <end position="1220"/>
    </location>
</feature>
<feature type="compositionally biased region" description="Pro residues" evidence="6">
    <location>
        <begin position="1676"/>
        <end position="1689"/>
    </location>
</feature>
<feature type="compositionally biased region" description="Basic and acidic residues" evidence="6">
    <location>
        <begin position="372"/>
        <end position="382"/>
    </location>
</feature>
<feature type="compositionally biased region" description="Basic and acidic residues" evidence="6">
    <location>
        <begin position="450"/>
        <end position="470"/>
    </location>
</feature>
<feature type="compositionally biased region" description="Polar residues" evidence="6">
    <location>
        <begin position="1753"/>
        <end position="1763"/>
    </location>
</feature>
<dbReference type="InterPro" id="IPR011011">
    <property type="entry name" value="Znf_FYVE_PHD"/>
</dbReference>
<dbReference type="Pfam" id="PF00628">
    <property type="entry name" value="PHD"/>
    <property type="match status" value="1"/>
</dbReference>
<feature type="compositionally biased region" description="Basic residues" evidence="6">
    <location>
        <begin position="1051"/>
        <end position="1061"/>
    </location>
</feature>
<feature type="compositionally biased region" description="Low complexity" evidence="6">
    <location>
        <begin position="1771"/>
        <end position="1781"/>
    </location>
</feature>
<proteinExistence type="predicted"/>
<dbReference type="Gene3D" id="3.30.40.10">
    <property type="entry name" value="Zinc/RING finger domain, C3HC4 (zinc finger)"/>
    <property type="match status" value="1"/>
</dbReference>
<feature type="compositionally biased region" description="Acidic residues" evidence="6">
    <location>
        <begin position="1400"/>
        <end position="1414"/>
    </location>
</feature>
<dbReference type="InterPro" id="IPR019787">
    <property type="entry name" value="Znf_PHD-finger"/>
</dbReference>
<feature type="compositionally biased region" description="Acidic residues" evidence="6">
    <location>
        <begin position="1103"/>
        <end position="1121"/>
    </location>
</feature>
<feature type="compositionally biased region" description="Low complexity" evidence="6">
    <location>
        <begin position="1613"/>
        <end position="1626"/>
    </location>
</feature>
<dbReference type="InterPro" id="IPR019786">
    <property type="entry name" value="Zinc_finger_PHD-type_CS"/>
</dbReference>
<dbReference type="InterPro" id="IPR001965">
    <property type="entry name" value="Znf_PHD"/>
</dbReference>
<feature type="compositionally biased region" description="Low complexity" evidence="6">
    <location>
        <begin position="1591"/>
        <end position="1606"/>
    </location>
</feature>
<sequence length="2080" mass="236674">MTDEDSEKNLIQSNSSSKSNLLTKKLLDKENEIDKTSSITTMMATTNDLNEQITAAISPSAAPLSNVDINVNGDETKQNSTKSCDDNNFYNNNNNDDDENETKQINDQNIDPSEEIGDKTIKNDDNNEQQQQDDNDDDHKMDNDLPKDEVENDPNFAIICSFMEKFGHHLDLKYSIKHLKTIFEDYNKVRPDLIDLHIKLLRKRRKYINKEKWEKALMRFCAEYSNIDAWNLEQFGYNNADLSLRLRIFLRLLEAMFDFNQKFKSELNSTMETSSLRIPAIGRDLIGYTYWYQLDSDLNFRLYKDEPDEDNSWSLVSKNLTELNDCIQDLEKQSIDDFKQMSTPASEESISNPASCQIPAKIINDQDDDEKDEKINQKQQFDHDDDEQEKPATPPSVKIEEQQSDEQQLPSSPAKLVIKTENIDYDKPIDGQNESKNHNDVQSENFISTNDKEIESICESILDKIEKENNDYEDDGDGDDDDDEQQQQHETTKSSNRGGYRGGRRRRRGKRRGGRWSNNRRKTTATTSTIKDEDEKMDIETVNNKENSNELQQNNDDNNVDEESKPVVVKKQAGRKRRNELDKLKEDFAEGLQAKRCSRRIQALHEKKLIEMEEEQKRMEKELLEKRRKKEAAMAAKAAALLAAQFACDKSNDPNDDDDSDNSNDSDDDDDEDQSRQSKKRGRRKKKATSDDDYQKESGDDEKKKKKRKRRKKGGRKGATPWEDESDDSDEKRAEHTFDDDYYEDYMHDDDDEQLRFDDNENQEDEFACEEIDPEDEPVVIRRARTVKKSKDDCNDNVEFLENYVNDDKPCGKCGKYDNPHWILLCDKCDDGYHTSCLRPPLFLIPTGEWFCPPCEHKFLIEKLRVEYQRLTEEIEQRAIEKQKLRKRWRYGHCEISADNILEEGEQINLGENGGELVIDQDQQQQYDDGGDDDIEKKKAKAQHRKGVRRRRPNGYARSDEIADLLYSNDEDSRGFIDNDNDGDDNGREKEKRRTESANRKRKYREYSDSDDDSSGEDEEDSEVDDFVSDSEDEVAKCIDKYDDEDEYRHREKKKKHRHREKHIDINDFSRSGLKLRSARKRKPISYLFKEYDNLIKSAILQEEDEAEGYDYGDGDGDAGSDDATYPRSKGKDINNILEQADTEMPDFSINPFEKDTTDSGHHDDDIKSESNINDTKDSTVVKPISDKASKDNDDDDDDEITEQRKKSNANRKQQKKKKSLTNLDFSDEDDDEDHASDEDFNMADDDEMDEELTEVEDDDNQETELSESDSEPSSRRRRSSRIQRNYSFKSDRKRKKSHNKKKRIQKKSGRRFLIDDSEDEDENDNDLTSEEEDDDDELSNSGSYSDQSSDYAPRTRRAAQKSKRISYREDSSTADDDDDYGAIDDLPSTTTTKKKDKYQEDEDYNDEDDDDDEINLKASNKSVPKLTATTITPTEPNPKLKPNIQTYSRECRDENLVNNKRKKQLIISDDDNDDVDENDGDKHHQHEISEEDVSNKTTKKTKIDDNQSQPPLTSVVDNDDGQNKSNNKDETAIVEKESKFSTASSIDSNQPSIAQIVPPETMTTPIIPIKTDPLVSIQKMNSKFAIDVNPSVQPKSSSIPSSSGTPEPPTSVPISYSHPQQHYQQQPPPIRPTYHQSVAANTPVSGHYVPPPPVYPSQVPSSHEYPSPPQQYLARPPPPQSYQYPPHPQSSIRSNLPPPHPHAHQYYSPSSSIRYPSVVSTASPGRLGGDGKDDPNYTLTNLDSYSGPAPPKTQSYLPQNYPSRPPPNFVPVSSAAAAPVGQPQTSPNRSPPPKILNLDSPRNPYPTNKHQPGPPPPTHHYYQPGHHAYDHNLIPPHSHPDYYQSHHHVRPQGGPPPPPPHGYYGGPIHPHGPPLQRMPPHVGPPYPQQGPPPPSLHYMSPRNVSPRQQTPSPSSLVYPPQAPNSNNLPQSSASTSSPTAIRPPYPSSGPYPYPGQPHGYPPHPAPYPHPHHPPYSVAASNGGFMIQNLLHNPPPAVPTLPIPATMAMTNTTASATKPVCAIKSSPKASKSSAKAKKSSTVAAIDSALIPPTSAKQIPSKVTKSRKKSNDTKKIDTASS</sequence>
<feature type="region of interest" description="Disordered" evidence="6">
    <location>
        <begin position="2024"/>
        <end position="2080"/>
    </location>
</feature>
<keyword evidence="9" id="KW-1185">Reference proteome</keyword>
<evidence type="ECO:0000259" key="7">
    <source>
        <dbReference type="PROSITE" id="PS50016"/>
    </source>
</evidence>
<accession>A0ABQ8IQV3</accession>
<dbReference type="SUPFAM" id="SSF57903">
    <property type="entry name" value="FYVE/PHD zinc finger"/>
    <property type="match status" value="1"/>
</dbReference>
<evidence type="ECO:0000313" key="8">
    <source>
        <dbReference type="EMBL" id="KAH9412703.1"/>
    </source>
</evidence>
<feature type="compositionally biased region" description="Basic residues" evidence="6">
    <location>
        <begin position="502"/>
        <end position="523"/>
    </location>
</feature>
<feature type="region of interest" description="Disordered" evidence="6">
    <location>
        <begin position="1"/>
        <end position="23"/>
    </location>
</feature>
<feature type="compositionally biased region" description="Acidic residues" evidence="6">
    <location>
        <begin position="1373"/>
        <end position="1383"/>
    </location>
</feature>
<feature type="compositionally biased region" description="Low complexity" evidence="6">
    <location>
        <begin position="1926"/>
        <end position="1941"/>
    </location>
</feature>
<feature type="compositionally biased region" description="Pro residues" evidence="6">
    <location>
        <begin position="1942"/>
        <end position="1969"/>
    </location>
</feature>
<comment type="caution">
    <text evidence="8">The sequence shown here is derived from an EMBL/GenBank/DDBJ whole genome shotgun (WGS) entry which is preliminary data.</text>
</comment>
<feature type="compositionally biased region" description="Basic and acidic residues" evidence="6">
    <location>
        <begin position="2068"/>
        <end position="2080"/>
    </location>
</feature>
<feature type="region of interest" description="Disordered" evidence="6">
    <location>
        <begin position="647"/>
        <end position="745"/>
    </location>
</feature>
<feature type="compositionally biased region" description="Basic and acidic residues" evidence="6">
    <location>
        <begin position="137"/>
        <end position="149"/>
    </location>
</feature>
<feature type="compositionally biased region" description="Polar residues" evidence="6">
    <location>
        <begin position="1541"/>
        <end position="1554"/>
    </location>
</feature>
<feature type="compositionally biased region" description="Pro residues" evidence="6">
    <location>
        <begin position="1871"/>
        <end position="1896"/>
    </location>
</feature>
<organism evidence="8 9">
    <name type="scientific">Dermatophagoides pteronyssinus</name>
    <name type="common">European house dust mite</name>
    <dbReference type="NCBI Taxonomy" id="6956"/>
    <lineage>
        <taxon>Eukaryota</taxon>
        <taxon>Metazoa</taxon>
        <taxon>Ecdysozoa</taxon>
        <taxon>Arthropoda</taxon>
        <taxon>Chelicerata</taxon>
        <taxon>Arachnida</taxon>
        <taxon>Acari</taxon>
        <taxon>Acariformes</taxon>
        <taxon>Sarcoptiformes</taxon>
        <taxon>Astigmata</taxon>
        <taxon>Psoroptidia</taxon>
        <taxon>Analgoidea</taxon>
        <taxon>Pyroglyphidae</taxon>
        <taxon>Dermatophagoidinae</taxon>
        <taxon>Dermatophagoides</taxon>
    </lineage>
</organism>
<dbReference type="InterPro" id="IPR013083">
    <property type="entry name" value="Znf_RING/FYVE/PHD"/>
</dbReference>
<feature type="compositionally biased region" description="Acidic residues" evidence="6">
    <location>
        <begin position="1469"/>
        <end position="1480"/>
    </location>
</feature>
<feature type="compositionally biased region" description="Basic residues" evidence="6">
    <location>
        <begin position="1292"/>
        <end position="1311"/>
    </location>
</feature>
<evidence type="ECO:0000256" key="3">
    <source>
        <dbReference type="ARBA" id="ARBA00022833"/>
    </source>
</evidence>
<dbReference type="PROSITE" id="PS01359">
    <property type="entry name" value="ZF_PHD_1"/>
    <property type="match status" value="1"/>
</dbReference>
<feature type="compositionally biased region" description="Basic and acidic residues" evidence="6">
    <location>
        <begin position="421"/>
        <end position="441"/>
    </location>
</feature>
<feature type="compositionally biased region" description="Basic and acidic residues" evidence="6">
    <location>
        <begin position="985"/>
        <end position="999"/>
    </location>
</feature>
<feature type="compositionally biased region" description="Basic residues" evidence="6">
    <location>
        <begin position="1355"/>
        <end position="1366"/>
    </location>
</feature>
<dbReference type="SMART" id="SM00249">
    <property type="entry name" value="PHD"/>
    <property type="match status" value="1"/>
</dbReference>
<dbReference type="EMBL" id="NJHN03000129">
    <property type="protein sequence ID" value="KAH9412703.1"/>
    <property type="molecule type" value="Genomic_DNA"/>
</dbReference>
<dbReference type="PROSITE" id="PS50016">
    <property type="entry name" value="ZF_PHD_2"/>
    <property type="match status" value="1"/>
</dbReference>
<dbReference type="CDD" id="cd15543">
    <property type="entry name" value="PHD_RSF1"/>
    <property type="match status" value="1"/>
</dbReference>
<feature type="compositionally biased region" description="Low complexity" evidence="6">
    <location>
        <begin position="1340"/>
        <end position="1352"/>
    </location>
</feature>
<feature type="compositionally biased region" description="Low complexity" evidence="6">
    <location>
        <begin position="1557"/>
        <end position="1567"/>
    </location>
</feature>
<feature type="region of interest" description="Disordered" evidence="6">
    <location>
        <begin position="925"/>
        <end position="959"/>
    </location>
</feature>
<dbReference type="InterPro" id="IPR028938">
    <property type="entry name" value="Rsf1-like"/>
</dbReference>
<dbReference type="PANTHER" id="PTHR14296:SF16">
    <property type="entry name" value="REMODELING AND SPACING FACTOR 1"/>
    <property type="match status" value="1"/>
</dbReference>
<feature type="compositionally biased region" description="Polar residues" evidence="6">
    <location>
        <begin position="1507"/>
        <end position="1517"/>
    </location>
</feature>
<feature type="compositionally biased region" description="Acidic residues" evidence="6">
    <location>
        <begin position="471"/>
        <end position="485"/>
    </location>
</feature>
<keyword evidence="2 4" id="KW-0863">Zinc-finger</keyword>
<feature type="coiled-coil region" evidence="5">
    <location>
        <begin position="602"/>
        <end position="636"/>
    </location>
</feature>